<name>A0A7W9F957_9CAUL</name>
<dbReference type="RefSeq" id="WP_054766374.1">
    <property type="nucleotide sequence ID" value="NZ_CAJFZS010000001.1"/>
</dbReference>
<protein>
    <recommendedName>
        <fullName evidence="4">DUF3800 domain-containing protein</fullName>
    </recommendedName>
</protein>
<sequence>MGEARTPLFAYVDESGNTGRNIFDTAQPDYYTAALVSRGDFDRNYGDQVRAIAGKVGATAIHANELGLGRLELIADDLLRLLHRAGANFFVSRVEKKYLLATKMFDTLFDSGENAAVPWHAYNLKPLKIIGAFKLAGVITDDIARDFWKCLLMPKEADARAALPPICEAIKARLDILPDARSRELLGQGLDWIIAHPECVQFATEQKLAKQGHFPNLVAFANLLEGLQSMSRRLNKKIASIIHDEQNEFGRTLSSWHGLFSNASPDVIEWAGERYSLQRAPGSLFAMKPDDQSPGIQMADVALWLYGQWLKGKVLPENCERLLLFILANGWQNDFSFEGVEHSLLNQFGEVMFGDMPEEKLEAGRALVKMSEERRVASMEQYEIDGLPPFMRTPPPGVSTARPPAPLAQG</sequence>
<dbReference type="AlphaFoldDB" id="A0A7W9F957"/>
<evidence type="ECO:0000256" key="1">
    <source>
        <dbReference type="SAM" id="MobiDB-lite"/>
    </source>
</evidence>
<organism evidence="2 3">
    <name type="scientific">Brevundimonas aurantiaca</name>
    <dbReference type="NCBI Taxonomy" id="74316"/>
    <lineage>
        <taxon>Bacteria</taxon>
        <taxon>Pseudomonadati</taxon>
        <taxon>Pseudomonadota</taxon>
        <taxon>Alphaproteobacteria</taxon>
        <taxon>Caulobacterales</taxon>
        <taxon>Caulobacteraceae</taxon>
        <taxon>Brevundimonas</taxon>
    </lineage>
</organism>
<dbReference type="Proteomes" id="UP000527324">
    <property type="component" value="Unassembled WGS sequence"/>
</dbReference>
<feature type="region of interest" description="Disordered" evidence="1">
    <location>
        <begin position="388"/>
        <end position="410"/>
    </location>
</feature>
<accession>A0A7W9F957</accession>
<evidence type="ECO:0008006" key="4">
    <source>
        <dbReference type="Google" id="ProtNLM"/>
    </source>
</evidence>
<keyword evidence="3" id="KW-1185">Reference proteome</keyword>
<comment type="caution">
    <text evidence="2">The sequence shown here is derived from an EMBL/GenBank/DDBJ whole genome shotgun (WGS) entry which is preliminary data.</text>
</comment>
<proteinExistence type="predicted"/>
<evidence type="ECO:0000313" key="3">
    <source>
        <dbReference type="Proteomes" id="UP000527324"/>
    </source>
</evidence>
<feature type="compositionally biased region" description="Pro residues" evidence="1">
    <location>
        <begin position="391"/>
        <end position="410"/>
    </location>
</feature>
<dbReference type="EMBL" id="JACHOQ010000001">
    <property type="protein sequence ID" value="MBB5738629.1"/>
    <property type="molecule type" value="Genomic_DNA"/>
</dbReference>
<dbReference type="Pfam" id="PF12686">
    <property type="entry name" value="DUF3800"/>
    <property type="match status" value="1"/>
</dbReference>
<evidence type="ECO:0000313" key="2">
    <source>
        <dbReference type="EMBL" id="MBB5738629.1"/>
    </source>
</evidence>
<reference evidence="2 3" key="1">
    <citation type="submission" date="2020-08" db="EMBL/GenBank/DDBJ databases">
        <title>Genomic Encyclopedia of Type Strains, Phase IV (KMG-IV): sequencing the most valuable type-strain genomes for metagenomic binning, comparative biology and taxonomic classification.</title>
        <authorList>
            <person name="Goeker M."/>
        </authorList>
    </citation>
    <scope>NUCLEOTIDE SEQUENCE [LARGE SCALE GENOMIC DNA]</scope>
    <source>
        <strain evidence="2 3">DSM 4731</strain>
    </source>
</reference>
<dbReference type="InterPro" id="IPR024524">
    <property type="entry name" value="DUF3800"/>
</dbReference>
<gene>
    <name evidence="2" type="ORF">GGQ93_000320</name>
</gene>